<evidence type="ECO:0000313" key="17">
    <source>
        <dbReference type="Proteomes" id="UP000002516"/>
    </source>
</evidence>
<evidence type="ECO:0000256" key="7">
    <source>
        <dbReference type="ARBA" id="ARBA00022692"/>
    </source>
</evidence>
<evidence type="ECO:0000256" key="12">
    <source>
        <dbReference type="ARBA" id="ARBA00025849"/>
    </source>
</evidence>
<keyword evidence="4 13" id="KW-0813">Transport</keyword>
<evidence type="ECO:0000256" key="2">
    <source>
        <dbReference type="ARBA" id="ARBA00006555"/>
    </source>
</evidence>
<dbReference type="GO" id="GO:0015891">
    <property type="term" value="P:siderophore transport"/>
    <property type="evidence" value="ECO:0007669"/>
    <property type="project" value="InterPro"/>
</dbReference>
<feature type="domain" description="TonB C-terminal" evidence="15">
    <location>
        <begin position="314"/>
        <end position="400"/>
    </location>
</feature>
<keyword evidence="17" id="KW-1185">Reference proteome</keyword>
<dbReference type="GO" id="GO:0055085">
    <property type="term" value="P:transmembrane transport"/>
    <property type="evidence" value="ECO:0007669"/>
    <property type="project" value="InterPro"/>
</dbReference>
<evidence type="ECO:0000256" key="1">
    <source>
        <dbReference type="ARBA" id="ARBA00004383"/>
    </source>
</evidence>
<dbReference type="NCBIfam" id="TIGR01352">
    <property type="entry name" value="tonB_Cterm"/>
    <property type="match status" value="1"/>
</dbReference>
<dbReference type="SUPFAM" id="SSF74653">
    <property type="entry name" value="TolA/TonB C-terminal domain"/>
    <property type="match status" value="1"/>
</dbReference>
<dbReference type="EMBL" id="AE009442">
    <property type="protein sequence ID" value="AAO29206.1"/>
    <property type="molecule type" value="Genomic_DNA"/>
</dbReference>
<dbReference type="InterPro" id="IPR051045">
    <property type="entry name" value="TonB-dependent_transducer"/>
</dbReference>
<comment type="subcellular location">
    <subcellularLocation>
        <location evidence="1 13">Cell inner membrane</location>
        <topology evidence="1 13">Single-pass membrane protein</topology>
        <orientation evidence="1 13">Periplasmic side</orientation>
    </subcellularLocation>
</comment>
<dbReference type="GO" id="GO:0030288">
    <property type="term" value="C:outer membrane-bounded periplasmic space"/>
    <property type="evidence" value="ECO:0007669"/>
    <property type="project" value="InterPro"/>
</dbReference>
<keyword evidence="11" id="KW-0472">Membrane</keyword>
<dbReference type="PANTHER" id="PTHR33446">
    <property type="entry name" value="PROTEIN TONB-RELATED"/>
    <property type="match status" value="1"/>
</dbReference>
<comment type="similarity">
    <text evidence="2 13">Belongs to the TonB family.</text>
</comment>
<dbReference type="PRINTS" id="PR01374">
    <property type="entry name" value="TONBPROTEIN"/>
</dbReference>
<dbReference type="InterPro" id="IPR037682">
    <property type="entry name" value="TonB_C"/>
</dbReference>
<evidence type="ECO:0000256" key="3">
    <source>
        <dbReference type="ARBA" id="ARBA00022362"/>
    </source>
</evidence>
<dbReference type="Proteomes" id="UP000002516">
    <property type="component" value="Chromosome"/>
</dbReference>
<sequence>MLNCDFSPLAHKNIHRGVSPHSYSLNEEHMLQLKMSRTVPLSTPILLLLAMLVACSKQDDESAPVADAQSTPTVQGTGSPSPSSSQNMALDQLHEAATQALRDNRMYAPAGNNAVEYYLALREKQPQDAIVNSALTDLLPYTLIAAEQSIHRKDFDEARRLVNLIEKVDPNAPAFPRLKQALMSDTHTKKSNSQKIVEHNSNKKTSEQAHERMAEQREVAEQRERVRQEINDFERQTPIKRDVEQRTTQQLSSPVAVPILIQPSVKTQGSAAAITTTTPTTTIPTTTPQTPITTAVPATTQGTALSPISVKAPPIAPNLRPISTPAPRYPTEALRAGISGEVVVEIKVSTDGSVANARVVQSTPARVFDREALHTVKSWKFEPMKNMVTTRRTLSFTPGN</sequence>
<evidence type="ECO:0000256" key="9">
    <source>
        <dbReference type="ARBA" id="ARBA00022927"/>
    </source>
</evidence>
<feature type="region of interest" description="Disordered" evidence="14">
    <location>
        <begin position="186"/>
        <end position="230"/>
    </location>
</feature>
<feature type="compositionally biased region" description="Basic and acidic residues" evidence="14">
    <location>
        <begin position="196"/>
        <end position="230"/>
    </location>
</feature>
<evidence type="ECO:0000256" key="11">
    <source>
        <dbReference type="ARBA" id="ARBA00023136"/>
    </source>
</evidence>
<dbReference type="Pfam" id="PF03544">
    <property type="entry name" value="TonB_C"/>
    <property type="match status" value="1"/>
</dbReference>
<protein>
    <recommendedName>
        <fullName evidence="3 13">Protein TonB</fullName>
    </recommendedName>
</protein>
<keyword evidence="7" id="KW-0812">Transmembrane</keyword>
<dbReference type="HOGENOM" id="CLU_071592_0_0_6"/>
<evidence type="ECO:0000259" key="15">
    <source>
        <dbReference type="PROSITE" id="PS52015"/>
    </source>
</evidence>
<keyword evidence="9 13" id="KW-0653">Protein transport</keyword>
<evidence type="ECO:0000256" key="8">
    <source>
        <dbReference type="ARBA" id="ARBA00022737"/>
    </source>
</evidence>
<accession>Q87BT9</accession>
<evidence type="ECO:0000256" key="4">
    <source>
        <dbReference type="ARBA" id="ARBA00022448"/>
    </source>
</evidence>
<reference evidence="16 17" key="1">
    <citation type="journal article" date="2003" name="J. Bacteriol.">
        <title>Comparative analyses of the complete genome sequences of Pierce's disease and citrus variegated chlorosis strains of Xylella fastidiosa.</title>
        <authorList>
            <person name="Van Sluys M.A."/>
            <person name="de Oliveira M.C."/>
            <person name="Monteiro-Vitorello C.B."/>
            <person name="Miyaki C.Y."/>
            <person name="Furlan L.R."/>
            <person name="Camargo L.E."/>
            <person name="da Silva A.C."/>
            <person name="Moon D.H."/>
            <person name="Takita M.A."/>
            <person name="Lemos E.G."/>
            <person name="Machado M.A."/>
            <person name="Ferro M.I."/>
            <person name="da Silva F.R."/>
            <person name="Goldman M.H."/>
            <person name="Goldman G.H."/>
            <person name="Lemos M.V."/>
            <person name="El-Dorry H."/>
            <person name="Tsai S.M."/>
            <person name="Carrer H."/>
            <person name="Carraro D.M."/>
            <person name="de Oliveira R.C."/>
            <person name="Nunes L.R."/>
            <person name="Siqueira W.J."/>
            <person name="Coutinho L.L."/>
            <person name="Kimura E.T."/>
            <person name="Ferro E.S."/>
            <person name="Harakava R."/>
            <person name="Kuramae E.E."/>
            <person name="Marino C.L."/>
            <person name="Giglioti E."/>
            <person name="Abreu I.L."/>
            <person name="Alves L.M."/>
            <person name="do Amaral A.M."/>
            <person name="Baia G.S."/>
            <person name="Blanco S.R."/>
            <person name="Brito M.S."/>
            <person name="Cannavan F.S."/>
            <person name="Celestino A.V."/>
            <person name="da Cunha A.F."/>
            <person name="Fenille R.C."/>
            <person name="Ferro J.A."/>
            <person name="Formighieri E.F."/>
            <person name="Kishi L.T."/>
            <person name="Leoni S.G."/>
            <person name="Oliveira A.R."/>
            <person name="Rosa V.E.Jr."/>
            <person name="Sassaki F.T."/>
            <person name="Sena J.A."/>
            <person name="de Souza A.A."/>
            <person name="Truffi D."/>
            <person name="Tsukumo F."/>
            <person name="Yanai G.M."/>
            <person name="Zaros L.G."/>
            <person name="Civerolo E.L."/>
            <person name="Simpson A.J."/>
            <person name="Almeida N.F.Jr."/>
            <person name="Setubal J.C."/>
            <person name="Kitajima J.P."/>
        </authorList>
    </citation>
    <scope>NUCLEOTIDE SEQUENCE [LARGE SCALE GENOMIC DNA]</scope>
    <source>
        <strain evidence="17">Temecula1 / ATCC 700964</strain>
    </source>
</reference>
<dbReference type="GO" id="GO:0031992">
    <property type="term" value="F:energy transducer activity"/>
    <property type="evidence" value="ECO:0007669"/>
    <property type="project" value="InterPro"/>
</dbReference>
<keyword evidence="10" id="KW-1133">Transmembrane helix</keyword>
<evidence type="ECO:0000256" key="14">
    <source>
        <dbReference type="SAM" id="MobiDB-lite"/>
    </source>
</evidence>
<dbReference type="PROSITE" id="PS52015">
    <property type="entry name" value="TONB_CTD"/>
    <property type="match status" value="1"/>
</dbReference>
<gene>
    <name evidence="16" type="primary">tonB</name>
    <name evidence="16" type="ordered locus">PD_1359</name>
</gene>
<dbReference type="InterPro" id="IPR006260">
    <property type="entry name" value="TonB/TolA_C"/>
</dbReference>
<dbReference type="PANTHER" id="PTHR33446:SF8">
    <property type="entry name" value="PROTEIN TONB"/>
    <property type="match status" value="1"/>
</dbReference>
<feature type="region of interest" description="Disordered" evidence="14">
    <location>
        <begin position="63"/>
        <end position="88"/>
    </location>
</feature>
<comment type="function">
    <text evidence="13">Interacts with outer membrane receptor proteins that carry out high-affinity binding and energy dependent uptake into the periplasmic space of specific substrates. It could act to transduce energy from the cytoplasmic membrane to specific energy-requiring processes in the outer membrane, resulting in the release into the periplasm of ligands bound by these outer membrane proteins.</text>
</comment>
<dbReference type="Gene3D" id="3.30.2420.10">
    <property type="entry name" value="TonB"/>
    <property type="match status" value="1"/>
</dbReference>
<keyword evidence="8" id="KW-0677">Repeat</keyword>
<keyword evidence="5 13" id="KW-1003">Cell membrane</keyword>
<evidence type="ECO:0000256" key="6">
    <source>
        <dbReference type="ARBA" id="ARBA00022519"/>
    </source>
</evidence>
<evidence type="ECO:0000256" key="10">
    <source>
        <dbReference type="ARBA" id="ARBA00022989"/>
    </source>
</evidence>
<name>Q87BT9_XYLFT</name>
<dbReference type="GO" id="GO:0015031">
    <property type="term" value="P:protein transport"/>
    <property type="evidence" value="ECO:0007669"/>
    <property type="project" value="UniProtKB-UniRule"/>
</dbReference>
<proteinExistence type="inferred from homology"/>
<dbReference type="InterPro" id="IPR003538">
    <property type="entry name" value="TonB"/>
</dbReference>
<evidence type="ECO:0000256" key="5">
    <source>
        <dbReference type="ARBA" id="ARBA00022475"/>
    </source>
</evidence>
<dbReference type="KEGG" id="xft:PD_1359"/>
<comment type="subunit">
    <text evidence="12">Homodimer. Forms a complex with the accessory proteins ExbB and ExbD.</text>
</comment>
<keyword evidence="13" id="KW-0735">Signal-anchor</keyword>
<organism evidence="16 17">
    <name type="scientific">Xylella fastidiosa (strain Temecula1 / ATCC 700964)</name>
    <dbReference type="NCBI Taxonomy" id="183190"/>
    <lineage>
        <taxon>Bacteria</taxon>
        <taxon>Pseudomonadati</taxon>
        <taxon>Pseudomonadota</taxon>
        <taxon>Gammaproteobacteria</taxon>
        <taxon>Lysobacterales</taxon>
        <taxon>Lysobacteraceae</taxon>
        <taxon>Xylella</taxon>
    </lineage>
</organism>
<evidence type="ECO:0000256" key="13">
    <source>
        <dbReference type="RuleBase" id="RU362123"/>
    </source>
</evidence>
<dbReference type="GO" id="GO:0098797">
    <property type="term" value="C:plasma membrane protein complex"/>
    <property type="evidence" value="ECO:0007669"/>
    <property type="project" value="TreeGrafter"/>
</dbReference>
<keyword evidence="6 13" id="KW-0997">Cell inner membrane</keyword>
<feature type="compositionally biased region" description="Low complexity" evidence="14">
    <location>
        <begin position="70"/>
        <end position="86"/>
    </location>
</feature>
<evidence type="ECO:0000313" key="16">
    <source>
        <dbReference type="EMBL" id="AAO29206.1"/>
    </source>
</evidence>
<dbReference type="AlphaFoldDB" id="Q87BT9"/>